<sequence>MKIPVTRHPLALSRLLPLLAAALLGIAVLSVAPARADDDDHERARRAVEAGQILPLRDVLARLERTYPGRVLEVELERDDGLWIYEVKLLQADGRLLKLKLDAKTAAVLKEKRR</sequence>
<dbReference type="Pfam" id="PF03413">
    <property type="entry name" value="PepSY"/>
    <property type="match status" value="1"/>
</dbReference>
<dbReference type="AlphaFoldDB" id="A0A848G820"/>
<dbReference type="RefSeq" id="WP_169146848.1">
    <property type="nucleotide sequence ID" value="NZ_JABBGA010000014.1"/>
</dbReference>
<evidence type="ECO:0000259" key="2">
    <source>
        <dbReference type="Pfam" id="PF03413"/>
    </source>
</evidence>
<gene>
    <name evidence="3" type="ORF">HHL15_16280</name>
</gene>
<dbReference type="Gene3D" id="3.10.450.40">
    <property type="match status" value="1"/>
</dbReference>
<name>A0A848G820_9RHOO</name>
<evidence type="ECO:0000256" key="1">
    <source>
        <dbReference type="SAM" id="SignalP"/>
    </source>
</evidence>
<reference evidence="3 4" key="1">
    <citation type="submission" date="2020-04" db="EMBL/GenBank/DDBJ databases">
        <title>Zoogloea sp. G-4-1-14 isolated from soil.</title>
        <authorList>
            <person name="Dahal R.H."/>
        </authorList>
    </citation>
    <scope>NUCLEOTIDE SEQUENCE [LARGE SCALE GENOMIC DNA]</scope>
    <source>
        <strain evidence="3 4">G-4-1-14</strain>
    </source>
</reference>
<protein>
    <submittedName>
        <fullName evidence="3">Peptidase</fullName>
    </submittedName>
</protein>
<organism evidence="3 4">
    <name type="scientific">Zoogloea dura</name>
    <dbReference type="NCBI Taxonomy" id="2728840"/>
    <lineage>
        <taxon>Bacteria</taxon>
        <taxon>Pseudomonadati</taxon>
        <taxon>Pseudomonadota</taxon>
        <taxon>Betaproteobacteria</taxon>
        <taxon>Rhodocyclales</taxon>
        <taxon>Zoogloeaceae</taxon>
        <taxon>Zoogloea</taxon>
    </lineage>
</organism>
<proteinExistence type="predicted"/>
<evidence type="ECO:0000313" key="4">
    <source>
        <dbReference type="Proteomes" id="UP000580043"/>
    </source>
</evidence>
<feature type="chain" id="PRO_5032562596" evidence="1">
    <location>
        <begin position="37"/>
        <end position="114"/>
    </location>
</feature>
<dbReference type="EMBL" id="JABBGA010000014">
    <property type="protein sequence ID" value="NML27312.1"/>
    <property type="molecule type" value="Genomic_DNA"/>
</dbReference>
<dbReference type="InterPro" id="IPR025711">
    <property type="entry name" value="PepSY"/>
</dbReference>
<feature type="domain" description="PepSY" evidence="2">
    <location>
        <begin position="55"/>
        <end position="111"/>
    </location>
</feature>
<comment type="caution">
    <text evidence="3">The sequence shown here is derived from an EMBL/GenBank/DDBJ whole genome shotgun (WGS) entry which is preliminary data.</text>
</comment>
<dbReference type="Proteomes" id="UP000580043">
    <property type="component" value="Unassembled WGS sequence"/>
</dbReference>
<keyword evidence="1" id="KW-0732">Signal</keyword>
<keyword evidence="4" id="KW-1185">Reference proteome</keyword>
<accession>A0A848G820</accession>
<evidence type="ECO:0000313" key="3">
    <source>
        <dbReference type="EMBL" id="NML27312.1"/>
    </source>
</evidence>
<feature type="signal peptide" evidence="1">
    <location>
        <begin position="1"/>
        <end position="36"/>
    </location>
</feature>